<feature type="domain" description="Nudix hydrolase" evidence="5">
    <location>
        <begin position="17"/>
        <end position="147"/>
    </location>
</feature>
<dbReference type="PANTHER" id="PTHR43046">
    <property type="entry name" value="GDP-MANNOSE MANNOSYL HYDROLASE"/>
    <property type="match status" value="1"/>
</dbReference>
<dbReference type="SUPFAM" id="SSF55811">
    <property type="entry name" value="Nudix"/>
    <property type="match status" value="1"/>
</dbReference>
<organism evidence="6 7">
    <name type="scientific">Glycomyces artemisiae</name>
    <dbReference type="NCBI Taxonomy" id="1076443"/>
    <lineage>
        <taxon>Bacteria</taxon>
        <taxon>Bacillati</taxon>
        <taxon>Actinomycetota</taxon>
        <taxon>Actinomycetes</taxon>
        <taxon>Glycomycetales</taxon>
        <taxon>Glycomycetaceae</taxon>
        <taxon>Glycomyces</taxon>
    </lineage>
</organism>
<protein>
    <submittedName>
        <fullName evidence="6">ADP-ribose pyrophosphatase YjhB (NUDIX family)</fullName>
    </submittedName>
</protein>
<accession>A0A2T0UCS1</accession>
<dbReference type="PANTHER" id="PTHR43046:SF16">
    <property type="entry name" value="ADP-RIBOSE PYROPHOSPHATASE YJHB-RELATED"/>
    <property type="match status" value="1"/>
</dbReference>
<dbReference type="InterPro" id="IPR020476">
    <property type="entry name" value="Nudix_hydrolase"/>
</dbReference>
<reference evidence="6 7" key="1">
    <citation type="submission" date="2018-03" db="EMBL/GenBank/DDBJ databases">
        <title>Genomic Encyclopedia of Type Strains, Phase III (KMG-III): the genomes of soil and plant-associated and newly described type strains.</title>
        <authorList>
            <person name="Whitman W."/>
        </authorList>
    </citation>
    <scope>NUCLEOTIDE SEQUENCE [LARGE SCALE GENOMIC DNA]</scope>
    <source>
        <strain evidence="6 7">CGMCC 4.7067</strain>
    </source>
</reference>
<dbReference type="InterPro" id="IPR015797">
    <property type="entry name" value="NUDIX_hydrolase-like_dom_sf"/>
</dbReference>
<dbReference type="PRINTS" id="PR00502">
    <property type="entry name" value="NUDIXFAMILY"/>
</dbReference>
<evidence type="ECO:0000313" key="6">
    <source>
        <dbReference type="EMBL" id="PRY55723.1"/>
    </source>
</evidence>
<dbReference type="AlphaFoldDB" id="A0A2T0UCS1"/>
<comment type="cofactor">
    <cofactor evidence="1">
        <name>Mg(2+)</name>
        <dbReference type="ChEBI" id="CHEBI:18420"/>
    </cofactor>
</comment>
<evidence type="ECO:0000256" key="2">
    <source>
        <dbReference type="ARBA" id="ARBA00005582"/>
    </source>
</evidence>
<name>A0A2T0UCS1_9ACTN</name>
<dbReference type="PROSITE" id="PS51462">
    <property type="entry name" value="NUDIX"/>
    <property type="match status" value="1"/>
</dbReference>
<dbReference type="Proteomes" id="UP000238176">
    <property type="component" value="Unassembled WGS sequence"/>
</dbReference>
<dbReference type="Gene3D" id="3.90.79.10">
    <property type="entry name" value="Nucleoside Triphosphate Pyrophosphohydrolase"/>
    <property type="match status" value="1"/>
</dbReference>
<dbReference type="GO" id="GO:0016787">
    <property type="term" value="F:hydrolase activity"/>
    <property type="evidence" value="ECO:0007669"/>
    <property type="project" value="UniProtKB-KW"/>
</dbReference>
<proteinExistence type="inferred from homology"/>
<evidence type="ECO:0000259" key="5">
    <source>
        <dbReference type="PROSITE" id="PS51462"/>
    </source>
</evidence>
<dbReference type="InterPro" id="IPR000086">
    <property type="entry name" value="NUDIX_hydrolase_dom"/>
</dbReference>
<comment type="similarity">
    <text evidence="2 4">Belongs to the Nudix hydrolase family.</text>
</comment>
<keyword evidence="7" id="KW-1185">Reference proteome</keyword>
<gene>
    <name evidence="6" type="ORF">B0I28_11236</name>
</gene>
<keyword evidence="3 4" id="KW-0378">Hydrolase</keyword>
<evidence type="ECO:0000313" key="7">
    <source>
        <dbReference type="Proteomes" id="UP000238176"/>
    </source>
</evidence>
<dbReference type="EMBL" id="PVTJ01000012">
    <property type="protein sequence ID" value="PRY55723.1"/>
    <property type="molecule type" value="Genomic_DNA"/>
</dbReference>
<evidence type="ECO:0000256" key="3">
    <source>
        <dbReference type="ARBA" id="ARBA00022801"/>
    </source>
</evidence>
<dbReference type="Pfam" id="PF00293">
    <property type="entry name" value="NUDIX"/>
    <property type="match status" value="1"/>
</dbReference>
<comment type="caution">
    <text evidence="6">The sequence shown here is derived from an EMBL/GenBank/DDBJ whole genome shotgun (WGS) entry which is preliminary data.</text>
</comment>
<dbReference type="PROSITE" id="PS00893">
    <property type="entry name" value="NUDIX_BOX"/>
    <property type="match status" value="1"/>
</dbReference>
<dbReference type="OrthoDB" id="9814308at2"/>
<evidence type="ECO:0000256" key="1">
    <source>
        <dbReference type="ARBA" id="ARBA00001946"/>
    </source>
</evidence>
<sequence length="156" mass="16999">MSRIDHINNPDAPEPNSVVPSTVAFVTNDEGRVLLIQRSDNGDWALPGGGHDLGERIADTAVREAKEETGLDIEVIGIIGLYTDPGHLIEYGDGEVRQQFSIAFRARPTGGRLASSAESVRVAWIAPDELDDLSINPSMRMRIDHGLKRLAEPYIG</sequence>
<dbReference type="InterPro" id="IPR020084">
    <property type="entry name" value="NUDIX_hydrolase_CS"/>
</dbReference>
<dbReference type="RefSeq" id="WP_106366373.1">
    <property type="nucleotide sequence ID" value="NZ_PVTJ01000012.1"/>
</dbReference>
<evidence type="ECO:0000256" key="4">
    <source>
        <dbReference type="RuleBase" id="RU003476"/>
    </source>
</evidence>